<dbReference type="Proteomes" id="UP000308092">
    <property type="component" value="Unassembled WGS sequence"/>
</dbReference>
<feature type="region of interest" description="Disordered" evidence="1">
    <location>
        <begin position="277"/>
        <end position="383"/>
    </location>
</feature>
<proteinExistence type="predicted"/>
<protein>
    <submittedName>
        <fullName evidence="3">Uncharacterized protein</fullName>
    </submittedName>
</protein>
<keyword evidence="4" id="KW-1185">Reference proteome</keyword>
<organism evidence="3 4">
    <name type="scientific">Aspergillus tanneri</name>
    <dbReference type="NCBI Taxonomy" id="1220188"/>
    <lineage>
        <taxon>Eukaryota</taxon>
        <taxon>Fungi</taxon>
        <taxon>Dikarya</taxon>
        <taxon>Ascomycota</taxon>
        <taxon>Pezizomycotina</taxon>
        <taxon>Eurotiomycetes</taxon>
        <taxon>Eurotiomycetidae</taxon>
        <taxon>Eurotiales</taxon>
        <taxon>Aspergillaceae</taxon>
        <taxon>Aspergillus</taxon>
        <taxon>Aspergillus subgen. Circumdati</taxon>
    </lineage>
</organism>
<accession>A0A4V3UP16</accession>
<comment type="caution">
    <text evidence="3">The sequence shown here is derived from an EMBL/GenBank/DDBJ whole genome shotgun (WGS) entry which is preliminary data.</text>
</comment>
<feature type="compositionally biased region" description="Basic and acidic residues" evidence="1">
    <location>
        <begin position="348"/>
        <end position="383"/>
    </location>
</feature>
<evidence type="ECO:0000256" key="1">
    <source>
        <dbReference type="SAM" id="MobiDB-lite"/>
    </source>
</evidence>
<dbReference type="EMBL" id="QUQM01000002">
    <property type="protein sequence ID" value="KAA8652823.1"/>
    <property type="molecule type" value="Genomic_DNA"/>
</dbReference>
<feature type="compositionally biased region" description="Polar residues" evidence="1">
    <location>
        <begin position="212"/>
        <end position="223"/>
    </location>
</feature>
<name>A0A4V3UP16_9EURO</name>
<evidence type="ECO:0000313" key="2">
    <source>
        <dbReference type="EMBL" id="KAA8652823.1"/>
    </source>
</evidence>
<evidence type="ECO:0000313" key="5">
    <source>
        <dbReference type="Proteomes" id="UP000324241"/>
    </source>
</evidence>
<reference evidence="3 4" key="1">
    <citation type="submission" date="2019-03" db="EMBL/GenBank/DDBJ databases">
        <title>The genome sequence of a newly discovered highly antifungal drug resistant Aspergillus species, Aspergillus tanneri NIH 1004.</title>
        <authorList>
            <person name="Mounaud S."/>
            <person name="Singh I."/>
            <person name="Joardar V."/>
            <person name="Pakala S."/>
            <person name="Pakala S."/>
            <person name="Venepally P."/>
            <person name="Hoover J."/>
            <person name="Nierman W."/>
            <person name="Chung J."/>
            <person name="Losada L."/>
        </authorList>
    </citation>
    <scope>NUCLEOTIDE SEQUENCE [LARGE SCALE GENOMIC DNA]</scope>
    <source>
        <strain evidence="3 4">NIH1004</strain>
    </source>
</reference>
<dbReference type="RefSeq" id="XP_033432184.1">
    <property type="nucleotide sequence ID" value="XM_033566427.1"/>
</dbReference>
<dbReference type="Proteomes" id="UP000324241">
    <property type="component" value="Unassembled WGS sequence"/>
</dbReference>
<dbReference type="AlphaFoldDB" id="A0A4V3UP16"/>
<evidence type="ECO:0000313" key="4">
    <source>
        <dbReference type="Proteomes" id="UP000308092"/>
    </source>
</evidence>
<dbReference type="STRING" id="1220188.A0A4V3UP16"/>
<dbReference type="GeneID" id="54324434"/>
<feature type="compositionally biased region" description="Low complexity" evidence="1">
    <location>
        <begin position="337"/>
        <end position="347"/>
    </location>
</feature>
<evidence type="ECO:0000313" key="3">
    <source>
        <dbReference type="EMBL" id="THC93324.1"/>
    </source>
</evidence>
<sequence>MVLDDSSPQAEQFSSTIENPEFPLPKHLLPLRVRPETIVRPDIVTMAFYPGSYAWRHTLRSSIVVRLNQARVGLQRLPSQEEADAMITHCSRKIYVDRTGAPLGVIGFLLWEIRKLNKLDKADATPRKDHTTFSPQRARPSLMRLFRPSNIGSLFLWSFSGMFFTSIYASTQEQVNSLKDLRLAAYREELASQDQNELHRRQLEALRQSMQGLPNSSQTKTPSQEQEQQDQRSEAAWWDKTTQQRSGASEPKKNQHDSLYSQGTLSQLIADQTQGRSFFDDYDDASPTAPAFKAAERAQQKYPEGNSWERIRQQAISGSSQQDQRDETQQGQGGWNSWGSSSFSSGGYDRHQERQQSQAEFDRLLESERNIGSDSWDTKGWEK</sequence>
<dbReference type="OrthoDB" id="4204700at2759"/>
<dbReference type="EMBL" id="SOSA01000272">
    <property type="protein sequence ID" value="THC93324.1"/>
    <property type="molecule type" value="Genomic_DNA"/>
</dbReference>
<gene>
    <name evidence="2" type="ORF">ATNIH1004_001732</name>
    <name evidence="3" type="ORF">EYZ11_007213</name>
</gene>
<feature type="region of interest" description="Disordered" evidence="1">
    <location>
        <begin position="212"/>
        <end position="259"/>
    </location>
</feature>
<reference evidence="2 5" key="2">
    <citation type="submission" date="2019-08" db="EMBL/GenBank/DDBJ databases">
        <title>The genome sequence of a newly discovered highly antifungal drug resistant Aspergillus species, Aspergillus tanneri NIH 1004.</title>
        <authorList>
            <person name="Mounaud S."/>
            <person name="Singh I."/>
            <person name="Joardar V."/>
            <person name="Pakala S."/>
            <person name="Pakala S."/>
            <person name="Venepally P."/>
            <person name="Chung J.K."/>
            <person name="Losada L."/>
            <person name="Nierman W.C."/>
        </authorList>
    </citation>
    <scope>NUCLEOTIDE SEQUENCE [LARGE SCALE GENOMIC DNA]</scope>
    <source>
        <strain evidence="2 5">NIH1004</strain>
    </source>
</reference>
<dbReference type="VEuPathDB" id="FungiDB:EYZ11_007213"/>